<accession>A0ABU4VEA0</accession>
<dbReference type="Gene3D" id="3.20.20.190">
    <property type="entry name" value="Phosphatidylinositol (PI) phosphodiesterase"/>
    <property type="match status" value="1"/>
</dbReference>
<feature type="transmembrane region" description="Helical" evidence="1">
    <location>
        <begin position="199"/>
        <end position="219"/>
    </location>
</feature>
<sequence>MTRARLSDALALLAGVVLVLAVGVGYLQRSVGDADRFADRATAALRDDRVRTVVAERVTDGLVRQEPDLLAARPLIDATVRGLAGSQAFTDLVRSAARDLHRAVVDGDEDTVTLTLTDVGTVVAGGLQAVRPGLAAKLEANRRVAVVDQGLAGASADVGRVLSRVHAVLIGLVVGWLALLVVALALAPDRRRATVRVGIGTAGAAIVAVVALTPLRAWAVDASSDADARAAIGAVWDAFIGDLRTAWWLCAGVGAVLAAAAGSLLRPMPLGAPLRLLAERLAREPASTAGRALRGVAFLLAGAVVLVARDAVVSLLLTVAGTYLVYEGVRILLELVAPAEAAREPRPAGRRLPRPRRGVLVAGASGLVLVLLVGGGAASTEQTGGAPRATDRCNGHRELCGRRLDEVALGATHNAMSVPLPGWYSAEQERPIAGQLADGVRGLLIDTHYADRLPSGRHRTVIVPSAAQAREDGLSPETLAAALRIRDRLGFTGQGQRGIYLCHTFCELGATPLGEVLADLRRFLAAHPGEVVVVINQDEGVPPRAIVGAVRDAGLERFVQPVPRAGGRWPTLGEMVATGRRLVVLAEHQGATAGQPGAAWYPAAYADGVLQETPYAFGRPSLLTASEHRAASCAENRGTPDAPLMLLNHWVSTDPLPRPSQASTVNARGPLLARARECERLRKRRVNLVAVNFYRRGDLLGVVDALNGLAR</sequence>
<keyword evidence="1" id="KW-1133">Transmembrane helix</keyword>
<dbReference type="InterPro" id="IPR017946">
    <property type="entry name" value="PLC-like_Pdiesterase_TIM-brl"/>
</dbReference>
<keyword evidence="1" id="KW-0472">Membrane</keyword>
<reference evidence="2 3" key="1">
    <citation type="submission" date="2023-11" db="EMBL/GenBank/DDBJ databases">
        <authorList>
            <person name="Xu M."/>
            <person name="Jiang T."/>
        </authorList>
    </citation>
    <scope>NUCLEOTIDE SEQUENCE [LARGE SCALE GENOMIC DNA]</scope>
    <source>
        <strain evidence="2 3">SD</strain>
    </source>
</reference>
<dbReference type="Proteomes" id="UP001277761">
    <property type="component" value="Unassembled WGS sequence"/>
</dbReference>
<name>A0ABU4VEA0_9ACTN</name>
<feature type="transmembrane region" description="Helical" evidence="1">
    <location>
        <begin position="165"/>
        <end position="187"/>
    </location>
</feature>
<protein>
    <recommendedName>
        <fullName evidence="4">Integral membrane protein</fullName>
    </recommendedName>
</protein>
<dbReference type="EMBL" id="JAXAVX010000001">
    <property type="protein sequence ID" value="MDX8150117.1"/>
    <property type="molecule type" value="Genomic_DNA"/>
</dbReference>
<gene>
    <name evidence="2" type="ORF">SK069_00800</name>
</gene>
<dbReference type="RefSeq" id="WP_319952270.1">
    <property type="nucleotide sequence ID" value="NZ_JAXAVX010000001.1"/>
</dbReference>
<feature type="transmembrane region" description="Helical" evidence="1">
    <location>
        <begin position="292"/>
        <end position="309"/>
    </location>
</feature>
<dbReference type="InterPro" id="IPR051057">
    <property type="entry name" value="PI-PLC_domain"/>
</dbReference>
<comment type="caution">
    <text evidence="2">The sequence shown here is derived from an EMBL/GenBank/DDBJ whole genome shotgun (WGS) entry which is preliminary data.</text>
</comment>
<evidence type="ECO:0000256" key="1">
    <source>
        <dbReference type="SAM" id="Phobius"/>
    </source>
</evidence>
<proteinExistence type="predicted"/>
<keyword evidence="3" id="KW-1185">Reference proteome</keyword>
<evidence type="ECO:0008006" key="4">
    <source>
        <dbReference type="Google" id="ProtNLM"/>
    </source>
</evidence>
<dbReference type="PANTHER" id="PTHR13593:SF140">
    <property type="entry name" value="PLC-LIKE PHOSPHODIESTERASE"/>
    <property type="match status" value="1"/>
</dbReference>
<dbReference type="SUPFAM" id="SSF51695">
    <property type="entry name" value="PLC-like phosphodiesterases"/>
    <property type="match status" value="1"/>
</dbReference>
<evidence type="ECO:0000313" key="2">
    <source>
        <dbReference type="EMBL" id="MDX8150117.1"/>
    </source>
</evidence>
<organism evidence="2 3">
    <name type="scientific">Patulibacter brassicae</name>
    <dbReference type="NCBI Taxonomy" id="1705717"/>
    <lineage>
        <taxon>Bacteria</taxon>
        <taxon>Bacillati</taxon>
        <taxon>Actinomycetota</taxon>
        <taxon>Thermoleophilia</taxon>
        <taxon>Solirubrobacterales</taxon>
        <taxon>Patulibacteraceae</taxon>
        <taxon>Patulibacter</taxon>
    </lineage>
</organism>
<dbReference type="PANTHER" id="PTHR13593">
    <property type="match status" value="1"/>
</dbReference>
<keyword evidence="1" id="KW-0812">Transmembrane</keyword>
<evidence type="ECO:0000313" key="3">
    <source>
        <dbReference type="Proteomes" id="UP001277761"/>
    </source>
</evidence>
<feature type="transmembrane region" description="Helical" evidence="1">
    <location>
        <begin position="246"/>
        <end position="265"/>
    </location>
</feature>
<dbReference type="Pfam" id="PF26178">
    <property type="entry name" value="PI-PLC_cat"/>
    <property type="match status" value="1"/>
</dbReference>
<feature type="transmembrane region" description="Helical" evidence="1">
    <location>
        <begin position="358"/>
        <end position="378"/>
    </location>
</feature>